<comment type="subunit">
    <text evidence="5">Homodimer; the beta-strands of each monomer intercalate to form a hydrophobic core, while the alpha-helices form wings that extend away from the core.</text>
</comment>
<dbReference type="InterPro" id="IPR003751">
    <property type="entry name" value="CsrA"/>
</dbReference>
<evidence type="ECO:0000256" key="5">
    <source>
        <dbReference type="HAMAP-Rule" id="MF_00167"/>
    </source>
</evidence>
<comment type="similarity">
    <text evidence="5">Belongs to the CsrA/RsmA family.</text>
</comment>
<proteinExistence type="inferred from homology"/>
<dbReference type="PANTHER" id="PTHR34984:SF1">
    <property type="entry name" value="CARBON STORAGE REGULATOR"/>
    <property type="match status" value="1"/>
</dbReference>
<keyword evidence="1 5" id="KW-0963">Cytoplasm</keyword>
<dbReference type="GO" id="GO:0045947">
    <property type="term" value="P:negative regulation of translational initiation"/>
    <property type="evidence" value="ECO:0007669"/>
    <property type="project" value="UniProtKB-UniRule"/>
</dbReference>
<dbReference type="Proteomes" id="UP000228680">
    <property type="component" value="Unassembled WGS sequence"/>
</dbReference>
<evidence type="ECO:0000256" key="2">
    <source>
        <dbReference type="ARBA" id="ARBA00022491"/>
    </source>
</evidence>
<evidence type="ECO:0000256" key="3">
    <source>
        <dbReference type="ARBA" id="ARBA00022845"/>
    </source>
</evidence>
<keyword evidence="2 5" id="KW-0678">Repressor</keyword>
<evidence type="ECO:0000256" key="4">
    <source>
        <dbReference type="ARBA" id="ARBA00022884"/>
    </source>
</evidence>
<dbReference type="OrthoDB" id="9809061at2"/>
<keyword evidence="3 5" id="KW-0810">Translation regulation</keyword>
<dbReference type="GO" id="GO:1902208">
    <property type="term" value="P:regulation of bacterial-type flagellum assembly"/>
    <property type="evidence" value="ECO:0007669"/>
    <property type="project" value="UniProtKB-UniRule"/>
</dbReference>
<keyword evidence="4 5" id="KW-0694">RNA-binding</keyword>
<sequence>MLVLGRKVGETIHIGQDIEVTITAIEGDVVKLGIRAPKSVPVHRQEVFEEIRKENLAASASLDQLKKFTK</sequence>
<dbReference type="NCBIfam" id="NF002469">
    <property type="entry name" value="PRK01712.1"/>
    <property type="match status" value="1"/>
</dbReference>
<comment type="caution">
    <text evidence="6">The sequence shown here is derived from an EMBL/GenBank/DDBJ whole genome shotgun (WGS) entry which is preliminary data.</text>
</comment>
<dbReference type="GO" id="GO:0044781">
    <property type="term" value="P:bacterial-type flagellum organization"/>
    <property type="evidence" value="ECO:0007669"/>
    <property type="project" value="UniProtKB-KW"/>
</dbReference>
<protein>
    <recommendedName>
        <fullName evidence="5">Translational regulator CsrA</fullName>
    </recommendedName>
</protein>
<keyword evidence="7" id="KW-1185">Reference proteome</keyword>
<dbReference type="Pfam" id="PF02599">
    <property type="entry name" value="CsrA"/>
    <property type="match status" value="1"/>
</dbReference>
<dbReference type="EMBL" id="PCGR01000002">
    <property type="protein sequence ID" value="PJK17020.1"/>
    <property type="molecule type" value="Genomic_DNA"/>
</dbReference>
<dbReference type="NCBIfam" id="TIGR00202">
    <property type="entry name" value="csrA"/>
    <property type="match status" value="1"/>
</dbReference>
<reference evidence="6 7" key="1">
    <citation type="submission" date="2017-10" db="EMBL/GenBank/DDBJ databases">
        <title>Draft genome of Chryseomicrobium casticus sp. nov.</title>
        <authorList>
            <person name="Chakraborty R."/>
            <person name="Saha T."/>
        </authorList>
    </citation>
    <scope>NUCLEOTIDE SEQUENCE [LARGE SCALE GENOMIC DNA]</scope>
    <source>
        <strain evidence="6 7">ET03</strain>
    </source>
</reference>
<dbReference type="InterPro" id="IPR036107">
    <property type="entry name" value="CsrA_sf"/>
</dbReference>
<dbReference type="FunFam" id="2.60.40.4380:FF:000002">
    <property type="entry name" value="Translational regulator CsrA"/>
    <property type="match status" value="1"/>
</dbReference>
<keyword evidence="5" id="KW-1005">Bacterial flagellum biogenesis</keyword>
<dbReference type="AlphaFoldDB" id="A0A2M9F0P1"/>
<gene>
    <name evidence="5 6" type="primary">csrA</name>
    <name evidence="6" type="ORF">CQS04_07645</name>
</gene>
<dbReference type="GO" id="GO:0006109">
    <property type="term" value="P:regulation of carbohydrate metabolic process"/>
    <property type="evidence" value="ECO:0007669"/>
    <property type="project" value="InterPro"/>
</dbReference>
<organism evidence="6 7">
    <name type="scientific">Chryseomicrobium excrementi</name>
    <dbReference type="NCBI Taxonomy" id="2041346"/>
    <lineage>
        <taxon>Bacteria</taxon>
        <taxon>Bacillati</taxon>
        <taxon>Bacillota</taxon>
        <taxon>Bacilli</taxon>
        <taxon>Bacillales</taxon>
        <taxon>Caryophanaceae</taxon>
        <taxon>Chryseomicrobium</taxon>
    </lineage>
</organism>
<comment type="function">
    <text evidence="5">A translational regulator that binds mRNA to regulate translation initiation and/or mRNA stability. Usually binds in the 5'-UTR at or near the Shine-Dalgarno sequence preventing ribosome-binding, thus repressing translation. Its main target seems to be the major flagellin gene, while its function is anatagonized by FliW.</text>
</comment>
<evidence type="ECO:0000313" key="6">
    <source>
        <dbReference type="EMBL" id="PJK17020.1"/>
    </source>
</evidence>
<evidence type="ECO:0000313" key="7">
    <source>
        <dbReference type="Proteomes" id="UP000228680"/>
    </source>
</evidence>
<dbReference type="GO" id="GO:0005829">
    <property type="term" value="C:cytosol"/>
    <property type="evidence" value="ECO:0007669"/>
    <property type="project" value="TreeGrafter"/>
</dbReference>
<dbReference type="GO" id="GO:0006402">
    <property type="term" value="P:mRNA catabolic process"/>
    <property type="evidence" value="ECO:0007669"/>
    <property type="project" value="InterPro"/>
</dbReference>
<dbReference type="SUPFAM" id="SSF117130">
    <property type="entry name" value="CsrA-like"/>
    <property type="match status" value="1"/>
</dbReference>
<accession>A0A2M9F0P1</accession>
<dbReference type="GO" id="GO:0048027">
    <property type="term" value="F:mRNA 5'-UTR binding"/>
    <property type="evidence" value="ECO:0007669"/>
    <property type="project" value="UniProtKB-UniRule"/>
</dbReference>
<dbReference type="Gene3D" id="2.60.40.4380">
    <property type="entry name" value="Translational regulator CsrA"/>
    <property type="match status" value="1"/>
</dbReference>
<comment type="subcellular location">
    <subcellularLocation>
        <location evidence="5">Cytoplasm</location>
    </subcellularLocation>
</comment>
<dbReference type="RefSeq" id="WP_100353566.1">
    <property type="nucleotide sequence ID" value="NZ_PCGR01000002.1"/>
</dbReference>
<dbReference type="HAMAP" id="MF_00167">
    <property type="entry name" value="CsrA"/>
    <property type="match status" value="1"/>
</dbReference>
<dbReference type="PANTHER" id="PTHR34984">
    <property type="entry name" value="CARBON STORAGE REGULATOR"/>
    <property type="match status" value="1"/>
</dbReference>
<evidence type="ECO:0000256" key="1">
    <source>
        <dbReference type="ARBA" id="ARBA00022490"/>
    </source>
</evidence>
<name>A0A2M9F0P1_9BACL</name>